<feature type="region of interest" description="Disordered" evidence="1">
    <location>
        <begin position="47"/>
        <end position="67"/>
    </location>
</feature>
<comment type="caution">
    <text evidence="2">The sequence shown here is derived from an EMBL/GenBank/DDBJ whole genome shotgun (WGS) entry which is preliminary data.</text>
</comment>
<reference evidence="2" key="1">
    <citation type="submission" date="2018-05" db="EMBL/GenBank/DDBJ databases">
        <title>Draft genome of Mucuna pruriens seed.</title>
        <authorList>
            <person name="Nnadi N.E."/>
            <person name="Vos R."/>
            <person name="Hasami M.H."/>
            <person name="Devisetty U.K."/>
            <person name="Aguiy J.C."/>
        </authorList>
    </citation>
    <scope>NUCLEOTIDE SEQUENCE [LARGE SCALE GENOMIC DNA]</scope>
    <source>
        <strain evidence="2">JCA_2017</strain>
    </source>
</reference>
<name>A0A371E2D9_MUCPR</name>
<dbReference type="AlphaFoldDB" id="A0A371E2D9"/>
<keyword evidence="3" id="KW-1185">Reference proteome</keyword>
<dbReference type="PANTHER" id="PTHR33067:SF15">
    <property type="entry name" value="RNA-DIRECTED DNA POLYMERASE"/>
    <property type="match status" value="1"/>
</dbReference>
<dbReference type="EMBL" id="QJKJ01017065">
    <property type="protein sequence ID" value="RDX60175.1"/>
    <property type="molecule type" value="Genomic_DNA"/>
</dbReference>
<dbReference type="PANTHER" id="PTHR33067">
    <property type="entry name" value="RNA-DIRECTED DNA POLYMERASE-RELATED"/>
    <property type="match status" value="1"/>
</dbReference>
<dbReference type="OrthoDB" id="1433126at2759"/>
<proteinExistence type="predicted"/>
<evidence type="ECO:0000313" key="3">
    <source>
        <dbReference type="Proteomes" id="UP000257109"/>
    </source>
</evidence>
<feature type="non-terminal residue" evidence="2">
    <location>
        <position position="1"/>
    </location>
</feature>
<evidence type="ECO:0008006" key="4">
    <source>
        <dbReference type="Google" id="ProtNLM"/>
    </source>
</evidence>
<evidence type="ECO:0000256" key="1">
    <source>
        <dbReference type="SAM" id="MobiDB-lite"/>
    </source>
</evidence>
<accession>A0A371E2D9</accession>
<protein>
    <recommendedName>
        <fullName evidence="4">Aspartic peptidase DDI1-type domain-containing protein</fullName>
    </recommendedName>
</protein>
<organism evidence="2 3">
    <name type="scientific">Mucuna pruriens</name>
    <name type="common">Velvet bean</name>
    <name type="synonym">Dolichos pruriens</name>
    <dbReference type="NCBI Taxonomy" id="157652"/>
    <lineage>
        <taxon>Eukaryota</taxon>
        <taxon>Viridiplantae</taxon>
        <taxon>Streptophyta</taxon>
        <taxon>Embryophyta</taxon>
        <taxon>Tracheophyta</taxon>
        <taxon>Spermatophyta</taxon>
        <taxon>Magnoliopsida</taxon>
        <taxon>eudicotyledons</taxon>
        <taxon>Gunneridae</taxon>
        <taxon>Pentapetalae</taxon>
        <taxon>rosids</taxon>
        <taxon>fabids</taxon>
        <taxon>Fabales</taxon>
        <taxon>Fabaceae</taxon>
        <taxon>Papilionoideae</taxon>
        <taxon>50 kb inversion clade</taxon>
        <taxon>NPAAA clade</taxon>
        <taxon>indigoferoid/millettioid clade</taxon>
        <taxon>Phaseoleae</taxon>
        <taxon>Mucuna</taxon>
    </lineage>
</organism>
<gene>
    <name evidence="2" type="ORF">CR513_61704</name>
</gene>
<evidence type="ECO:0000313" key="2">
    <source>
        <dbReference type="EMBL" id="RDX60175.1"/>
    </source>
</evidence>
<sequence length="240" mass="26291">MQVGQLADIVSQMQLLGSGNISSQTILNSKGGGVGIVTLRSVAPQSSLRPVDAETEPGADSRVQQSARSVPLPFPSWVVPTRRSEMDEDLLNLFRKVEINIPLLNAIKQVPKYTKFLKELCVHKRKKMKGAFKTGEIMSTLIKHENANVGVQGILPKKCQDSSIFPMPCTISSCTFVDAMLDIGASINVMPTSVYRSVVQPLGVLEDVLVQVNELIFPTDFYVLDMEDEAFRKGSILILG</sequence>
<dbReference type="Proteomes" id="UP000257109">
    <property type="component" value="Unassembled WGS sequence"/>
</dbReference>